<gene>
    <name evidence="1" type="ORF">BAU08_05635</name>
</gene>
<proteinExistence type="predicted"/>
<dbReference type="Proteomes" id="UP000092213">
    <property type="component" value="Chromosome"/>
</dbReference>
<evidence type="ECO:0000313" key="1">
    <source>
        <dbReference type="EMBL" id="ANN70881.1"/>
    </source>
</evidence>
<dbReference type="AlphaFoldDB" id="A0A193FUM2"/>
<organism evidence="1 2">
    <name type="scientific">Bordetella bronchialis</name>
    <dbReference type="NCBI Taxonomy" id="463025"/>
    <lineage>
        <taxon>Bacteria</taxon>
        <taxon>Pseudomonadati</taxon>
        <taxon>Pseudomonadota</taxon>
        <taxon>Betaproteobacteria</taxon>
        <taxon>Burkholderiales</taxon>
        <taxon>Alcaligenaceae</taxon>
        <taxon>Bordetella</taxon>
    </lineage>
</organism>
<name>A0A193FUM2_9BORD</name>
<protein>
    <submittedName>
        <fullName evidence="1">Uncharacterized protein</fullName>
    </submittedName>
</protein>
<dbReference type="STRING" id="463025.BAU08_05635"/>
<reference evidence="1 2" key="1">
    <citation type="submission" date="2016-06" db="EMBL/GenBank/DDBJ databases">
        <title>Complete genome sequences of Bordetella bronchialis and Bordetella flabilis.</title>
        <authorList>
            <person name="LiPuma J.J."/>
            <person name="Spilker T."/>
        </authorList>
    </citation>
    <scope>NUCLEOTIDE SEQUENCE [LARGE SCALE GENOMIC DNA]</scope>
    <source>
        <strain evidence="1 2">AU17976</strain>
    </source>
</reference>
<dbReference type="EMBL" id="CP016171">
    <property type="protein sequence ID" value="ANN70881.1"/>
    <property type="molecule type" value="Genomic_DNA"/>
</dbReference>
<evidence type="ECO:0000313" key="2">
    <source>
        <dbReference type="Proteomes" id="UP000092213"/>
    </source>
</evidence>
<sequence length="91" mass="10187">MAMAAHTDLYTRALDALAFPMTTDELARQLGEFSKPVRETVDKLHRRGQIHIEGWDVTGGQPRARWVAGAGKDAPKPRRVWATEKELACET</sequence>
<accession>A0A193FUM2</accession>